<dbReference type="KEGG" id="clc:Calla_2420"/>
<organism evidence="1 2">
    <name type="scientific">Caldicellulosiruptor acetigenus 6A</name>
    <dbReference type="NCBI Taxonomy" id="632516"/>
    <lineage>
        <taxon>Bacteria</taxon>
        <taxon>Bacillati</taxon>
        <taxon>Bacillota</taxon>
        <taxon>Bacillota incertae sedis</taxon>
        <taxon>Caldicellulosiruptorales</taxon>
        <taxon>Caldicellulosiruptoraceae</taxon>
        <taxon>Caldicellulosiruptor</taxon>
    </lineage>
</organism>
<dbReference type="Proteomes" id="UP000009257">
    <property type="component" value="Chromosome"/>
</dbReference>
<protein>
    <submittedName>
        <fullName evidence="1">Uncharacterized protein</fullName>
    </submittedName>
</protein>
<dbReference type="HOGENOM" id="CLU_905132_0_0_9"/>
<dbReference type="InterPro" id="IPR029063">
    <property type="entry name" value="SAM-dependent_MTases_sf"/>
</dbReference>
<name>G2PYM7_9FIRM</name>
<evidence type="ECO:0000313" key="2">
    <source>
        <dbReference type="Proteomes" id="UP000009257"/>
    </source>
</evidence>
<evidence type="ECO:0000313" key="1">
    <source>
        <dbReference type="EMBL" id="AEM74946.1"/>
    </source>
</evidence>
<sequence>MCLLVYDVMRMAKERHSSVCLSSLNSLFQRESNCERCLPNVHFKRKNNGNVRDYDCKNMIYYYCGRYSLKHAGELFTLLQQISHRLPDNPRILSIGCGPCTDLFAFEAYFKTYKPYKKIEYHGLEKNMLWKDIHDFITKHGKKHNLSRFRITYIDVMSEVQKVEEIIKNEKPNIISFQYVLSDMAKYHPVSSVKRFAEEFVQKAFEILPKSTMIVFNDTNVLQRYAERNPDEVKGRDILEPLADKFWHSRNISVFKYYFPYRNDPSLQFGGAHSKCEVDMGNVPADLKNYFEIWYEYRSAQLVLIKNEDILI</sequence>
<dbReference type="AlphaFoldDB" id="G2PYM7"/>
<proteinExistence type="predicted"/>
<gene>
    <name evidence="1" type="ORF">Calla_2420</name>
</gene>
<accession>G2PYM7</accession>
<dbReference type="EMBL" id="CP003001">
    <property type="protein sequence ID" value="AEM74946.1"/>
    <property type="molecule type" value="Genomic_DNA"/>
</dbReference>
<dbReference type="RefSeq" id="WP_014043393.1">
    <property type="nucleotide sequence ID" value="NC_015949.1"/>
</dbReference>
<dbReference type="SUPFAM" id="SSF53335">
    <property type="entry name" value="S-adenosyl-L-methionine-dependent methyltransferases"/>
    <property type="match status" value="1"/>
</dbReference>
<reference evidence="1 2" key="1">
    <citation type="submission" date="2011-08" db="EMBL/GenBank/DDBJ databases">
        <title>Complete sequence of Caldicellulosiruptor lactoaceticus 6A.</title>
        <authorList>
            <consortium name="US DOE Joint Genome Institute"/>
            <person name="Lucas S."/>
            <person name="Han J."/>
            <person name="Lapidus A."/>
            <person name="Cheng J.-F."/>
            <person name="Goodwin L."/>
            <person name="Pitluck S."/>
            <person name="Peters L."/>
            <person name="Davenport K."/>
            <person name="Detter J.C."/>
            <person name="Han C."/>
            <person name="Tapia R."/>
            <person name="Land M."/>
            <person name="Hauser L."/>
            <person name="Kyrpides N."/>
            <person name="Ivanova N."/>
            <person name="Ovchinnikova G."/>
            <person name="Pagani I."/>
            <person name="Blumer-Schuette S.E."/>
            <person name="Kelly R.M."/>
            <person name="Woyke T."/>
        </authorList>
    </citation>
    <scope>NUCLEOTIDE SEQUENCE [LARGE SCALE GENOMIC DNA]</scope>
    <source>
        <strain evidence="1 2">6A</strain>
    </source>
</reference>